<feature type="repeat" description="TPR" evidence="1">
    <location>
        <begin position="445"/>
        <end position="478"/>
    </location>
</feature>
<dbReference type="Gene3D" id="1.25.40.10">
    <property type="entry name" value="Tetratricopeptide repeat domain"/>
    <property type="match status" value="4"/>
</dbReference>
<keyword evidence="3" id="KW-0472">Membrane</keyword>
<name>A0A0K1P9W0_9BACT</name>
<dbReference type="Proteomes" id="UP000055590">
    <property type="component" value="Chromosome"/>
</dbReference>
<evidence type="ECO:0000256" key="3">
    <source>
        <dbReference type="SAM" id="Phobius"/>
    </source>
</evidence>
<dbReference type="SMART" id="SM00028">
    <property type="entry name" value="TPR"/>
    <property type="match status" value="9"/>
</dbReference>
<keyword evidence="5" id="KW-1185">Reference proteome</keyword>
<gene>
    <name evidence="4" type="ORF">AKJ08_0674</name>
</gene>
<keyword evidence="3" id="KW-1133">Transmembrane helix</keyword>
<sequence>MADSTSGTKPSAAELAGLEHSFAVDPTSDAYRPLAEAYLAMGRYMEAMVVGRAGARAHPTSPVPRVILSRVYGEQGREKRALEELDAALEVGGEDVPTLRYGAELRFHCGDAAGARSLLEKALALAPADEAVAELARKNGVELKPPTPAVQTPVVQTPVVQTPAMQTPVVQPAPAAQAPLATQGTPVLQPAAGVQAPQAMQGAPVLQPAAAVQAPATQGAPVLHPAQGGAPIPVFPNANGGQPASQPAEATSYAGRAAAAPATDHGRTPATKPAARAALDPSAWDTDDDDVAPRRGSGRQFLTLVVSVALVIAGLGGWHFLTKMREAREREIAKLLEETNEQLRKDTYASYKAASASADRILELEGSNYVAHAYLAYINALRWGEQGDGDDFKRRASEELAAAKKAGESHGRIVAAEAYIKFFDGDPKGAEEAIGKVLESGQRSGLLYTTLGTIQMWAGELDNAAASLKQAQAVEPNSVRVLAALGQLNRRRSMDTDAWTFYDSALRIDRDHADSLLGKALLVLDANEIDRPKSDQEKLLREAESQIDKVLHLPDGSISARQLALAKFARAQLLFAHDQADEAARLEREAFTLDPGNPDIRLMKGRRLLREKNVDEAVAEIRRAIEIEPRRASFYVDLSRALLAKPGGAKEAVTALEKALATFPDSGRIHVLLGDANRAVPSIDAARKAYERAIEVESGKMPEARAKLGAIWREKKEYAKAREELEKALKELGLAATGPTLALALTELGRTYDEEPNRDVQQAFERYAKAISASESYAPPYFLIGRISAGQRDREQQKQAIESLESYIRLAPKGEFAEEARSLLARLR</sequence>
<dbReference type="InterPro" id="IPR011990">
    <property type="entry name" value="TPR-like_helical_dom_sf"/>
</dbReference>
<organism evidence="4 5">
    <name type="scientific">Vulgatibacter incomptus</name>
    <dbReference type="NCBI Taxonomy" id="1391653"/>
    <lineage>
        <taxon>Bacteria</taxon>
        <taxon>Pseudomonadati</taxon>
        <taxon>Myxococcota</taxon>
        <taxon>Myxococcia</taxon>
        <taxon>Myxococcales</taxon>
        <taxon>Cystobacterineae</taxon>
        <taxon>Vulgatibacteraceae</taxon>
        <taxon>Vulgatibacter</taxon>
    </lineage>
</organism>
<dbReference type="KEGG" id="vin:AKJ08_0674"/>
<accession>A0A0K1P9W0</accession>
<feature type="compositionally biased region" description="Low complexity" evidence="2">
    <location>
        <begin position="268"/>
        <end position="278"/>
    </location>
</feature>
<feature type="compositionally biased region" description="Polar residues" evidence="2">
    <location>
        <begin position="239"/>
        <end position="249"/>
    </location>
</feature>
<evidence type="ECO:0000256" key="1">
    <source>
        <dbReference type="PROSITE-ProRule" id="PRU00339"/>
    </source>
</evidence>
<keyword evidence="1" id="KW-0802">TPR repeat</keyword>
<dbReference type="OrthoDB" id="9773829at2"/>
<dbReference type="PROSITE" id="PS50005">
    <property type="entry name" value="TPR"/>
    <property type="match status" value="2"/>
</dbReference>
<dbReference type="Pfam" id="PF14559">
    <property type="entry name" value="TPR_19"/>
    <property type="match status" value="1"/>
</dbReference>
<feature type="region of interest" description="Disordered" evidence="2">
    <location>
        <begin position="220"/>
        <end position="291"/>
    </location>
</feature>
<protein>
    <submittedName>
        <fullName evidence="4">TPR domain protein, putative component of TonB system</fullName>
    </submittedName>
</protein>
<evidence type="ECO:0000313" key="5">
    <source>
        <dbReference type="Proteomes" id="UP000055590"/>
    </source>
</evidence>
<dbReference type="InterPro" id="IPR019734">
    <property type="entry name" value="TPR_rpt"/>
</dbReference>
<dbReference type="Pfam" id="PF13432">
    <property type="entry name" value="TPR_16"/>
    <property type="match status" value="2"/>
</dbReference>
<proteinExistence type="predicted"/>
<evidence type="ECO:0000256" key="2">
    <source>
        <dbReference type="SAM" id="MobiDB-lite"/>
    </source>
</evidence>
<dbReference type="SUPFAM" id="SSF48452">
    <property type="entry name" value="TPR-like"/>
    <property type="match status" value="3"/>
</dbReference>
<evidence type="ECO:0000313" key="4">
    <source>
        <dbReference type="EMBL" id="AKU90287.1"/>
    </source>
</evidence>
<feature type="transmembrane region" description="Helical" evidence="3">
    <location>
        <begin position="301"/>
        <end position="321"/>
    </location>
</feature>
<dbReference type="EMBL" id="CP012332">
    <property type="protein sequence ID" value="AKU90287.1"/>
    <property type="molecule type" value="Genomic_DNA"/>
</dbReference>
<feature type="repeat" description="TPR" evidence="1">
    <location>
        <begin position="598"/>
        <end position="631"/>
    </location>
</feature>
<dbReference type="RefSeq" id="WP_050724755.1">
    <property type="nucleotide sequence ID" value="NZ_CP012332.1"/>
</dbReference>
<dbReference type="STRING" id="1391653.AKJ08_0674"/>
<keyword evidence="3" id="KW-0812">Transmembrane</keyword>
<dbReference type="PANTHER" id="PTHR12558">
    <property type="entry name" value="CELL DIVISION CYCLE 16,23,27"/>
    <property type="match status" value="1"/>
</dbReference>
<dbReference type="PANTHER" id="PTHR12558:SF13">
    <property type="entry name" value="CELL DIVISION CYCLE PROTEIN 27 HOMOLOG"/>
    <property type="match status" value="1"/>
</dbReference>
<dbReference type="AlphaFoldDB" id="A0A0K1P9W0"/>
<reference evidence="4 5" key="1">
    <citation type="submission" date="2015-08" db="EMBL/GenBank/DDBJ databases">
        <authorList>
            <person name="Babu N.S."/>
            <person name="Beckwith C.J."/>
            <person name="Beseler K.G."/>
            <person name="Brison A."/>
            <person name="Carone J.V."/>
            <person name="Caskin T.P."/>
            <person name="Diamond M."/>
            <person name="Durham M.E."/>
            <person name="Foxe J.M."/>
            <person name="Go M."/>
            <person name="Henderson B.A."/>
            <person name="Jones I.B."/>
            <person name="McGettigan J.A."/>
            <person name="Micheletti S.J."/>
            <person name="Nasrallah M.E."/>
            <person name="Ortiz D."/>
            <person name="Piller C.R."/>
            <person name="Privatt S.R."/>
            <person name="Schneider S.L."/>
            <person name="Sharp S."/>
            <person name="Smith T.C."/>
            <person name="Stanton J.D."/>
            <person name="Ullery H.E."/>
            <person name="Wilson R.J."/>
            <person name="Serrano M.G."/>
            <person name="Buck G."/>
            <person name="Lee V."/>
            <person name="Wang Y."/>
            <person name="Carvalho R."/>
            <person name="Voegtly L."/>
            <person name="Shi R."/>
            <person name="Duckworth R."/>
            <person name="Johnson A."/>
            <person name="Loviza R."/>
            <person name="Walstead R."/>
            <person name="Shah Z."/>
            <person name="Kiflezghi M."/>
            <person name="Wade K."/>
            <person name="Ball S.L."/>
            <person name="Bradley K.W."/>
            <person name="Asai D.J."/>
            <person name="Bowman C.A."/>
            <person name="Russell D.A."/>
            <person name="Pope W.H."/>
            <person name="Jacobs-Sera D."/>
            <person name="Hendrix R.W."/>
            <person name="Hatfull G.F."/>
        </authorList>
    </citation>
    <scope>NUCLEOTIDE SEQUENCE [LARGE SCALE GENOMIC DNA]</scope>
    <source>
        <strain evidence="4 5">DSM 27710</strain>
    </source>
</reference>
<dbReference type="PATRIC" id="fig|1391653.3.peg.694"/>